<reference evidence="1" key="1">
    <citation type="submission" date="2018-09" db="EMBL/GenBank/DDBJ databases">
        <title>Murine metabolic-syndrome-specific gut microbial biobank.</title>
        <authorList>
            <person name="Liu C."/>
        </authorList>
    </citation>
    <scope>NUCLEOTIDE SEQUENCE</scope>
    <source>
        <strain evidence="1">D42-62</strain>
    </source>
</reference>
<gene>
    <name evidence="1" type="ORF">D5281_10380</name>
</gene>
<accession>A0A9X5BFS9</accession>
<sequence>MVTKMQVVSRKELEKNYRMVKLLRDTPGYKIELVERISDKTKLIKRTYFEDKREIFSLLMKADIPYVIHLKVMLFDTDTIILEEYIEGQTQRFSPDRKPPPFCY</sequence>
<protein>
    <submittedName>
        <fullName evidence="1">Uncharacterized protein</fullName>
    </submittedName>
</protein>
<dbReference type="EMBL" id="QZDT01000014">
    <property type="protein sequence ID" value="NBJ92991.1"/>
    <property type="molecule type" value="Genomic_DNA"/>
</dbReference>
<evidence type="ECO:0000313" key="2">
    <source>
        <dbReference type="Proteomes" id="UP001154420"/>
    </source>
</evidence>
<dbReference type="Proteomes" id="UP001154420">
    <property type="component" value="Unassembled WGS sequence"/>
</dbReference>
<organism evidence="1 2">
    <name type="scientific">Parablautia muri</name>
    <dbReference type="NCBI Taxonomy" id="2320879"/>
    <lineage>
        <taxon>Bacteria</taxon>
        <taxon>Bacillati</taxon>
        <taxon>Bacillota</taxon>
        <taxon>Clostridia</taxon>
        <taxon>Lachnospirales</taxon>
        <taxon>Lachnospiraceae</taxon>
        <taxon>Parablautia</taxon>
    </lineage>
</organism>
<keyword evidence="2" id="KW-1185">Reference proteome</keyword>
<name>A0A9X5BFS9_9FIRM</name>
<dbReference type="AlphaFoldDB" id="A0A9X5BFS9"/>
<dbReference type="RefSeq" id="WP_160560068.1">
    <property type="nucleotide sequence ID" value="NZ_QZDT01000014.1"/>
</dbReference>
<evidence type="ECO:0000313" key="1">
    <source>
        <dbReference type="EMBL" id="NBJ92991.1"/>
    </source>
</evidence>
<comment type="caution">
    <text evidence="1">The sequence shown here is derived from an EMBL/GenBank/DDBJ whole genome shotgun (WGS) entry which is preliminary data.</text>
</comment>
<proteinExistence type="predicted"/>